<dbReference type="RefSeq" id="WP_154566521.1">
    <property type="nucleotide sequence ID" value="NZ_VOSW01000108.1"/>
</dbReference>
<dbReference type="Proteomes" id="UP000463700">
    <property type="component" value="Unassembled WGS sequence"/>
</dbReference>
<name>A0A6N6W537_9BURK</name>
<gene>
    <name evidence="1" type="ORF">FSO04_37465</name>
</gene>
<evidence type="ECO:0000313" key="2">
    <source>
        <dbReference type="Proteomes" id="UP000463700"/>
    </source>
</evidence>
<reference evidence="1 2" key="1">
    <citation type="journal article" date="2020" name="Int. J. Syst. Evol. Microbiol.">
        <title>Paraburkholderia madseniana sp. nov., a phenolic acid-degrading bacterium isolated from acidic forest soil.</title>
        <authorList>
            <person name="Wilhelm R.C."/>
            <person name="Murphy S.J.L."/>
            <person name="Feriancek N.M."/>
            <person name="Karasz D.C."/>
            <person name="DeRito C.M."/>
            <person name="Newman J.D."/>
            <person name="Buckley D.H."/>
        </authorList>
    </citation>
    <scope>NUCLEOTIDE SEQUENCE [LARGE SCALE GENOMIC DNA]</scope>
    <source>
        <strain evidence="1 2">RP11</strain>
    </source>
</reference>
<protein>
    <submittedName>
        <fullName evidence="1">Uncharacterized protein</fullName>
    </submittedName>
</protein>
<comment type="caution">
    <text evidence="1">The sequence shown here is derived from an EMBL/GenBank/DDBJ whole genome shotgun (WGS) entry which is preliminary data.</text>
</comment>
<dbReference type="OrthoDB" id="9115098at2"/>
<accession>A0A6N6W537</accession>
<dbReference type="EMBL" id="VOSW01000108">
    <property type="protein sequence ID" value="KAE8754864.1"/>
    <property type="molecule type" value="Genomic_DNA"/>
</dbReference>
<proteinExistence type="predicted"/>
<sequence>MRDHTCQPYRELGIHVRVDENTALSFNGVEPRYTVTWYVHKEARFLPESVVASYAESLEFACPEEAVAYGQRRAHTFVDCAFVVSRR</sequence>
<dbReference type="AlphaFoldDB" id="A0A6N6W537"/>
<organism evidence="1 2">
    <name type="scientific">Paraburkholderia madseniana</name>
    <dbReference type="NCBI Taxonomy" id="2599607"/>
    <lineage>
        <taxon>Bacteria</taxon>
        <taxon>Pseudomonadati</taxon>
        <taxon>Pseudomonadota</taxon>
        <taxon>Betaproteobacteria</taxon>
        <taxon>Burkholderiales</taxon>
        <taxon>Burkholderiaceae</taxon>
        <taxon>Paraburkholderia</taxon>
    </lineage>
</organism>
<evidence type="ECO:0000313" key="1">
    <source>
        <dbReference type="EMBL" id="KAE8754864.1"/>
    </source>
</evidence>